<accession>A0A839VA34</accession>
<proteinExistence type="predicted"/>
<evidence type="ECO:0000313" key="1">
    <source>
        <dbReference type="EMBL" id="MBB3189577.1"/>
    </source>
</evidence>
<evidence type="ECO:0000313" key="2">
    <source>
        <dbReference type="Proteomes" id="UP000547614"/>
    </source>
</evidence>
<organism evidence="1 2">
    <name type="scientific">Halomonas cerina</name>
    <dbReference type="NCBI Taxonomy" id="447424"/>
    <lineage>
        <taxon>Bacteria</taxon>
        <taxon>Pseudomonadati</taxon>
        <taxon>Pseudomonadota</taxon>
        <taxon>Gammaproteobacteria</taxon>
        <taxon>Oceanospirillales</taxon>
        <taxon>Halomonadaceae</taxon>
        <taxon>Halomonas</taxon>
    </lineage>
</organism>
<dbReference type="AlphaFoldDB" id="A0A839VA34"/>
<dbReference type="Proteomes" id="UP000547614">
    <property type="component" value="Unassembled WGS sequence"/>
</dbReference>
<gene>
    <name evidence="1" type="ORF">FHR94_000801</name>
</gene>
<name>A0A839VA34_9GAMM</name>
<keyword evidence="2" id="KW-1185">Reference proteome</keyword>
<reference evidence="1 2" key="1">
    <citation type="submission" date="2020-08" db="EMBL/GenBank/DDBJ databases">
        <title>Genomic Encyclopedia of Type Strains, Phase III (KMG-III): the genomes of soil and plant-associated and newly described type strains.</title>
        <authorList>
            <person name="Whitman W."/>
        </authorList>
    </citation>
    <scope>NUCLEOTIDE SEQUENCE [LARGE SCALE GENOMIC DNA]</scope>
    <source>
        <strain evidence="1 2">CECT 7282</strain>
    </source>
</reference>
<protein>
    <submittedName>
        <fullName evidence="1">Uncharacterized protein</fullName>
    </submittedName>
</protein>
<comment type="caution">
    <text evidence="1">The sequence shown here is derived from an EMBL/GenBank/DDBJ whole genome shotgun (WGS) entry which is preliminary data.</text>
</comment>
<sequence length="136" mass="14810">MDDGTSTIHTLLQLASHLEDLTPHQVSTKIQDHAFRQSQGWLSVNQTAGLGNVRSHPEGGVLSISASHLNDTILQQVLADRQGLNGDRDDRTDLSRRIEVDESIFEGARGVIQVNQSAGTGNATRHSFSMSIQLAR</sequence>
<dbReference type="EMBL" id="JACHXP010000003">
    <property type="protein sequence ID" value="MBB3189577.1"/>
    <property type="molecule type" value="Genomic_DNA"/>
</dbReference>
<dbReference type="RefSeq" id="WP_183324326.1">
    <property type="nucleotide sequence ID" value="NZ_JACHXP010000003.1"/>
</dbReference>